<organism evidence="2 4">
    <name type="scientific">Xanthobacter flavus</name>
    <dbReference type="NCBI Taxonomy" id="281"/>
    <lineage>
        <taxon>Bacteria</taxon>
        <taxon>Pseudomonadati</taxon>
        <taxon>Pseudomonadota</taxon>
        <taxon>Alphaproteobacteria</taxon>
        <taxon>Hyphomicrobiales</taxon>
        <taxon>Xanthobacteraceae</taxon>
        <taxon>Xanthobacter</taxon>
    </lineage>
</organism>
<dbReference type="EMBL" id="BSDO01000006">
    <property type="protein sequence ID" value="GLI24108.1"/>
    <property type="molecule type" value="Genomic_DNA"/>
</dbReference>
<comment type="caution">
    <text evidence="2">The sequence shown here is derived from an EMBL/GenBank/DDBJ whole genome shotgun (WGS) entry which is preliminary data.</text>
</comment>
<feature type="chain" id="PRO_5040747415" description="Cysteine rich repeat-containing protein" evidence="1">
    <location>
        <begin position="25"/>
        <end position="85"/>
    </location>
</feature>
<proteinExistence type="predicted"/>
<dbReference type="AlphaFoldDB" id="A0A9W6FNL3"/>
<dbReference type="RefSeq" id="WP_281808923.1">
    <property type="nucleotide sequence ID" value="NZ_BSDO01000006.1"/>
</dbReference>
<dbReference type="Pfam" id="PF00839">
    <property type="entry name" value="Cys_rich_FGFR"/>
    <property type="match status" value="1"/>
</dbReference>
<evidence type="ECO:0000256" key="1">
    <source>
        <dbReference type="SAM" id="SignalP"/>
    </source>
</evidence>
<protein>
    <recommendedName>
        <fullName evidence="6">Cysteine rich repeat-containing protein</fullName>
    </recommendedName>
</protein>
<evidence type="ECO:0000313" key="4">
    <source>
        <dbReference type="Proteomes" id="UP001144397"/>
    </source>
</evidence>
<dbReference type="GO" id="GO:0016020">
    <property type="term" value="C:membrane"/>
    <property type="evidence" value="ECO:0007669"/>
    <property type="project" value="InterPro"/>
</dbReference>
<dbReference type="Proteomes" id="UP001245370">
    <property type="component" value="Unassembled WGS sequence"/>
</dbReference>
<dbReference type="EMBL" id="JAVDPY010000007">
    <property type="protein sequence ID" value="MDR6335338.1"/>
    <property type="molecule type" value="Genomic_DNA"/>
</dbReference>
<dbReference type="InterPro" id="IPR001893">
    <property type="entry name" value="Cys-rich_GLG1_repeat"/>
</dbReference>
<evidence type="ECO:0000313" key="5">
    <source>
        <dbReference type="Proteomes" id="UP001245370"/>
    </source>
</evidence>
<evidence type="ECO:0008006" key="6">
    <source>
        <dbReference type="Google" id="ProtNLM"/>
    </source>
</evidence>
<name>A0A9W6FNL3_XANFL</name>
<reference evidence="2" key="1">
    <citation type="submission" date="2022-12" db="EMBL/GenBank/DDBJ databases">
        <title>Reference genome sequencing for broad-spectrum identification of bacterial and archaeal isolates by mass spectrometry.</title>
        <authorList>
            <person name="Sekiguchi Y."/>
            <person name="Tourlousse D.M."/>
        </authorList>
    </citation>
    <scope>NUCLEOTIDE SEQUENCE</scope>
    <source>
        <strain evidence="2">301</strain>
    </source>
</reference>
<accession>A0A9W6FNL3</accession>
<gene>
    <name evidence="3" type="ORF">GGQ86_003833</name>
    <name evidence="2" type="ORF">XFLAVUS301_37820</name>
</gene>
<dbReference type="GeneID" id="95764561"/>
<reference evidence="3 5" key="2">
    <citation type="submission" date="2023-07" db="EMBL/GenBank/DDBJ databases">
        <title>Genomic Encyclopedia of Type Strains, Phase IV (KMG-IV): sequencing the most valuable type-strain genomes for metagenomic binning, comparative biology and taxonomic classification.</title>
        <authorList>
            <person name="Goeker M."/>
        </authorList>
    </citation>
    <scope>NUCLEOTIDE SEQUENCE [LARGE SCALE GENOMIC DNA]</scope>
    <source>
        <strain evidence="3 5">DSM 338</strain>
    </source>
</reference>
<keyword evidence="5" id="KW-1185">Reference proteome</keyword>
<sequence>MTLSLRASFLTLPLLALCAGPAPAQTAATLTAEQAQALRTACSADVKKLCGDVQPGGGRVVQCMQGKKEQATPPCQAALGALSKK</sequence>
<dbReference type="Proteomes" id="UP001144397">
    <property type="component" value="Unassembled WGS sequence"/>
</dbReference>
<keyword evidence="1" id="KW-0732">Signal</keyword>
<feature type="signal peptide" evidence="1">
    <location>
        <begin position="1"/>
        <end position="24"/>
    </location>
</feature>
<evidence type="ECO:0000313" key="2">
    <source>
        <dbReference type="EMBL" id="GLI24108.1"/>
    </source>
</evidence>
<evidence type="ECO:0000313" key="3">
    <source>
        <dbReference type="EMBL" id="MDR6335338.1"/>
    </source>
</evidence>